<evidence type="ECO:0000313" key="1">
    <source>
        <dbReference type="EMBL" id="SNU37430.1"/>
    </source>
</evidence>
<proteinExistence type="predicted"/>
<accession>A0A285B942</accession>
<dbReference type="Proteomes" id="UP000220639">
    <property type="component" value="Unassembled WGS sequence"/>
</dbReference>
<dbReference type="AlphaFoldDB" id="A0A285B942"/>
<dbReference type="RefSeq" id="WP_098141153.1">
    <property type="nucleotide sequence ID" value="NZ_CABHBS010000033.1"/>
</dbReference>
<gene>
    <name evidence="1" type="ORF">KOSB73_380002</name>
</gene>
<organism evidence="1 2">
    <name type="scientific">Klebsiella grimontii</name>
    <dbReference type="NCBI Taxonomy" id="2058152"/>
    <lineage>
        <taxon>Bacteria</taxon>
        <taxon>Pseudomonadati</taxon>
        <taxon>Pseudomonadota</taxon>
        <taxon>Gammaproteobacteria</taxon>
        <taxon>Enterobacterales</taxon>
        <taxon>Enterobacteriaceae</taxon>
        <taxon>Klebsiella/Raoultella group</taxon>
        <taxon>Klebsiella</taxon>
    </lineage>
</organism>
<name>A0A285B942_9ENTR</name>
<dbReference type="EMBL" id="FZTC01000032">
    <property type="protein sequence ID" value="SNU37430.1"/>
    <property type="molecule type" value="Genomic_DNA"/>
</dbReference>
<reference evidence="2" key="1">
    <citation type="submission" date="2017-08" db="EMBL/GenBank/DDBJ databases">
        <authorList>
            <person name="Brisse S."/>
        </authorList>
    </citation>
    <scope>NUCLEOTIDE SEQUENCE [LARGE SCALE GENOMIC DNA]</scope>
    <source>
        <strain evidence="2">06D021</strain>
    </source>
</reference>
<evidence type="ECO:0000313" key="2">
    <source>
        <dbReference type="Proteomes" id="UP000220639"/>
    </source>
</evidence>
<sequence>MADYYSLSAFVINTTPVQSEVLLEAMNELFEPDDNFIAKLISCPSTENLSEMERVVRHCVLNHPDRTVDEVIDDCDWSFDGEICSEGFLVHSDCGNFNSEHAALFAQASLIAFERNELIEFQVSHTSNNFRRTDGYGGAACVVSRDFIRWTGNHEFLEAERTAFTESMHYYFCSFTEIHGELEFPEKFILRCPANVNAEHRFDDILLNYRTGGEKDTDGVINFVSGSSIKKTDLKTLTPDEYRVLKQFLTVI</sequence>
<protein>
    <submittedName>
        <fullName evidence="1">Uncharacterized protein</fullName>
    </submittedName>
</protein>